<accession>A0A0F9SSH0</accession>
<dbReference type="AlphaFoldDB" id="A0A0F9SSH0"/>
<proteinExistence type="predicted"/>
<evidence type="ECO:0000256" key="1">
    <source>
        <dbReference type="SAM" id="MobiDB-lite"/>
    </source>
</evidence>
<name>A0A0F9SSH0_9ZZZZ</name>
<evidence type="ECO:0000313" key="2">
    <source>
        <dbReference type="EMBL" id="KKN65462.1"/>
    </source>
</evidence>
<sequence length="105" mass="12107">MNYHIWHKGIVIESFSADNDDKARAYARQRYTHFAKCTDDDDKVIYTKTPMTEDRQWLLDHCIECDGAEIPQAWWEDAEAHKSLGHVTISGPRGPNGSFKRITPT</sequence>
<reference evidence="2" key="1">
    <citation type="journal article" date="2015" name="Nature">
        <title>Complex archaea that bridge the gap between prokaryotes and eukaryotes.</title>
        <authorList>
            <person name="Spang A."/>
            <person name="Saw J.H."/>
            <person name="Jorgensen S.L."/>
            <person name="Zaremba-Niedzwiedzka K."/>
            <person name="Martijn J."/>
            <person name="Lind A.E."/>
            <person name="van Eijk R."/>
            <person name="Schleper C."/>
            <person name="Guy L."/>
            <person name="Ettema T.J."/>
        </authorList>
    </citation>
    <scope>NUCLEOTIDE SEQUENCE</scope>
</reference>
<protein>
    <submittedName>
        <fullName evidence="2">Uncharacterized protein</fullName>
    </submittedName>
</protein>
<feature type="region of interest" description="Disordered" evidence="1">
    <location>
        <begin position="86"/>
        <end position="105"/>
    </location>
</feature>
<gene>
    <name evidence="2" type="ORF">LCGC14_0481820</name>
</gene>
<dbReference type="EMBL" id="LAZR01000524">
    <property type="protein sequence ID" value="KKN65462.1"/>
    <property type="molecule type" value="Genomic_DNA"/>
</dbReference>
<organism evidence="2">
    <name type="scientific">marine sediment metagenome</name>
    <dbReference type="NCBI Taxonomy" id="412755"/>
    <lineage>
        <taxon>unclassified sequences</taxon>
        <taxon>metagenomes</taxon>
        <taxon>ecological metagenomes</taxon>
    </lineage>
</organism>
<comment type="caution">
    <text evidence="2">The sequence shown here is derived from an EMBL/GenBank/DDBJ whole genome shotgun (WGS) entry which is preliminary data.</text>
</comment>